<dbReference type="PANTHER" id="PTHR41913:SF1">
    <property type="entry name" value="DUF1684 DOMAIN-CONTAINING PROTEIN"/>
    <property type="match status" value="1"/>
</dbReference>
<gene>
    <name evidence="1" type="ORF">TZ00_10545</name>
</gene>
<keyword evidence="2" id="KW-1185">Reference proteome</keyword>
<evidence type="ECO:0000313" key="1">
    <source>
        <dbReference type="EMBL" id="KJC64012.1"/>
    </source>
</evidence>
<evidence type="ECO:0000313" key="2">
    <source>
        <dbReference type="Proteomes" id="UP000032503"/>
    </source>
</evidence>
<evidence type="ECO:0008006" key="3">
    <source>
        <dbReference type="Google" id="ProtNLM"/>
    </source>
</evidence>
<proteinExistence type="predicted"/>
<dbReference type="PANTHER" id="PTHR41913">
    <property type="entry name" value="DUF1684 DOMAIN-CONTAINING PROTEIN"/>
    <property type="match status" value="1"/>
</dbReference>
<sequence length="284" mass="30420">MSTLQSESEATIDDTAFAAEWQAWHDSHEKNRADPHGFLAVTSLNWLDETPTRYPDAPGEWSTSAAGPVVALAEGEEIVIDGEKIVGRHSFGVIPERGGVTASAGAAEFEVARRGGVDILRPRHPSHPTLVDYSGTPVYPASPHWKAEGVFVPFDEPKPVTVGSVAEGLEHVYDSPGVIEFELRGETFSLTAFNGQAPRSLFVLFTDATSGVTTYAANRSLQIAAPDAEGRVTIDFNRATNLPCAYTEFATCPLPPVENRLPVAVEAGEKTPLHPSTGTESAPR</sequence>
<comment type="caution">
    <text evidence="1">The sequence shown here is derived from an EMBL/GenBank/DDBJ whole genome shotgun (WGS) entry which is preliminary data.</text>
</comment>
<protein>
    <recommendedName>
        <fullName evidence="3">DUF1684 domain-containing protein</fullName>
    </recommendedName>
</protein>
<reference evidence="1 2" key="1">
    <citation type="journal article" date="2001" name="Int. J. Syst. Evol. Microbiol.">
        <title>Agreia bicolorata gen. nov., sp. nov., to accommodate actinobacteria isolated from narrow reed grass infected by the nematode Heteroanguina graminophila.</title>
        <authorList>
            <person name="Evtushenko L.I."/>
            <person name="Dorofeeva L.V."/>
            <person name="Dobrovolskaya T.G."/>
            <person name="Streshinskaya G.M."/>
            <person name="Subbotin S.A."/>
            <person name="Tiedje J.M."/>
        </authorList>
    </citation>
    <scope>NUCLEOTIDE SEQUENCE [LARGE SCALE GENOMIC DNA]</scope>
    <source>
        <strain evidence="1 2">VKM Ac-1804</strain>
    </source>
</reference>
<name>A0ABR5CEV8_9MICO</name>
<accession>A0ABR5CEV8</accession>
<dbReference type="Proteomes" id="UP000032503">
    <property type="component" value="Unassembled WGS sequence"/>
</dbReference>
<dbReference type="EMBL" id="JYFC01000004">
    <property type="protein sequence ID" value="KJC64012.1"/>
    <property type="molecule type" value="Genomic_DNA"/>
</dbReference>
<dbReference type="Pfam" id="PF07920">
    <property type="entry name" value="DUF1684"/>
    <property type="match status" value="1"/>
</dbReference>
<organism evidence="1 2">
    <name type="scientific">Agreia bicolorata</name>
    <dbReference type="NCBI Taxonomy" id="110935"/>
    <lineage>
        <taxon>Bacteria</taxon>
        <taxon>Bacillati</taxon>
        <taxon>Actinomycetota</taxon>
        <taxon>Actinomycetes</taxon>
        <taxon>Micrococcales</taxon>
        <taxon>Microbacteriaceae</taxon>
        <taxon>Agreia</taxon>
    </lineage>
</organism>
<dbReference type="InterPro" id="IPR012467">
    <property type="entry name" value="DUF1684"/>
</dbReference>
<dbReference type="RefSeq" id="WP_044441608.1">
    <property type="nucleotide sequence ID" value="NZ_JYFC01000004.1"/>
</dbReference>